<dbReference type="EMBL" id="CP000875">
    <property type="protein sequence ID" value="ABX06586.1"/>
    <property type="molecule type" value="Genomic_DNA"/>
</dbReference>
<dbReference type="STRING" id="316274.Haur_3954"/>
<dbReference type="Proteomes" id="UP000000787">
    <property type="component" value="Chromosome"/>
</dbReference>
<dbReference type="BioCyc" id="HAUR316274:GHYA-3996-MONOMER"/>
<dbReference type="Pfam" id="PF01580">
    <property type="entry name" value="FtsK_SpoIIIE"/>
    <property type="match status" value="1"/>
</dbReference>
<feature type="domain" description="FtsK" evidence="1">
    <location>
        <begin position="131"/>
        <end position="237"/>
    </location>
</feature>
<dbReference type="GO" id="GO:0005524">
    <property type="term" value="F:ATP binding"/>
    <property type="evidence" value="ECO:0007669"/>
    <property type="project" value="InterPro"/>
</dbReference>
<sequence>MLGFIWDNVAPLLFLWSMIGCMLAHRHWTQVLRVCQFLRTIPPQIETVWKTPPQTHNPQENNFSIHSQPTQACLIKPTFTHLKTIPETGMALLNPPTLNATFDYLQSIEPQARYLLPYGWYIPSNQGQMPDAAYADLGADTYNVAIISPEGYGKTAWVLSGMMALMLQRTPRELQFVIFNTKDADINLMENSAYTLLFAQSIQGILDSIKQLHAEAKRRAEVLAAHHVLTWNTYHGDDLPLIVVYIADPTAISSAIGKKLVEKALTLLMMYGPALGFRIIIESRNMSDLAPCYHHFFSDRLLGPMDKDPIFQQNGKRMPIRTIFNNSAIAPTQLPNEYPGVFTAVDAHGRAVTLRTVYISPEAQKDWMISQSKDLQTLTTTQEPHGSSIPQPI</sequence>
<dbReference type="InterPro" id="IPR002543">
    <property type="entry name" value="FtsK_dom"/>
</dbReference>
<dbReference type="InParanoid" id="A9AUZ8"/>
<evidence type="ECO:0000259" key="1">
    <source>
        <dbReference type="Pfam" id="PF01580"/>
    </source>
</evidence>
<gene>
    <name evidence="2" type="ordered locus">Haur_3954</name>
</gene>
<name>A9AUZ8_HERA2</name>
<keyword evidence="3" id="KW-1185">Reference proteome</keyword>
<accession>A9AUZ8</accession>
<evidence type="ECO:0000313" key="2">
    <source>
        <dbReference type="EMBL" id="ABX06586.1"/>
    </source>
</evidence>
<dbReference type="Gene3D" id="3.40.50.300">
    <property type="entry name" value="P-loop containing nucleotide triphosphate hydrolases"/>
    <property type="match status" value="1"/>
</dbReference>
<protein>
    <submittedName>
        <fullName evidence="2">Cell divisionFtsK/SpoIIIE</fullName>
    </submittedName>
</protein>
<dbReference type="AlphaFoldDB" id="A9AUZ8"/>
<reference evidence="2 3" key="1">
    <citation type="journal article" date="2011" name="Stand. Genomic Sci.">
        <title>Complete genome sequence of the filamentous gliding predatory bacterium Herpetosiphon aurantiacus type strain (114-95(T)).</title>
        <authorList>
            <person name="Kiss H."/>
            <person name="Nett M."/>
            <person name="Domin N."/>
            <person name="Martin K."/>
            <person name="Maresca J.A."/>
            <person name="Copeland A."/>
            <person name="Lapidus A."/>
            <person name="Lucas S."/>
            <person name="Berry K.W."/>
            <person name="Glavina Del Rio T."/>
            <person name="Dalin E."/>
            <person name="Tice H."/>
            <person name="Pitluck S."/>
            <person name="Richardson P."/>
            <person name="Bruce D."/>
            <person name="Goodwin L."/>
            <person name="Han C."/>
            <person name="Detter J.C."/>
            <person name="Schmutz J."/>
            <person name="Brettin T."/>
            <person name="Land M."/>
            <person name="Hauser L."/>
            <person name="Kyrpides N.C."/>
            <person name="Ivanova N."/>
            <person name="Goker M."/>
            <person name="Woyke T."/>
            <person name="Klenk H.P."/>
            <person name="Bryant D.A."/>
        </authorList>
    </citation>
    <scope>NUCLEOTIDE SEQUENCE [LARGE SCALE GENOMIC DNA]</scope>
    <source>
        <strain evidence="3">ATCC 23779 / DSM 785 / 114-95</strain>
    </source>
</reference>
<proteinExistence type="predicted"/>
<dbReference type="InterPro" id="IPR027417">
    <property type="entry name" value="P-loop_NTPase"/>
</dbReference>
<keyword evidence="2" id="KW-0131">Cell cycle</keyword>
<dbReference type="eggNOG" id="COG1674">
    <property type="taxonomic scope" value="Bacteria"/>
</dbReference>
<dbReference type="HOGENOM" id="CLU_701646_0_0_0"/>
<keyword evidence="2" id="KW-0132">Cell division</keyword>
<organism evidence="2 3">
    <name type="scientific">Herpetosiphon aurantiacus (strain ATCC 23779 / DSM 785 / 114-95)</name>
    <dbReference type="NCBI Taxonomy" id="316274"/>
    <lineage>
        <taxon>Bacteria</taxon>
        <taxon>Bacillati</taxon>
        <taxon>Chloroflexota</taxon>
        <taxon>Chloroflexia</taxon>
        <taxon>Herpetosiphonales</taxon>
        <taxon>Herpetosiphonaceae</taxon>
        <taxon>Herpetosiphon</taxon>
    </lineage>
</organism>
<dbReference type="GO" id="GO:0003677">
    <property type="term" value="F:DNA binding"/>
    <property type="evidence" value="ECO:0007669"/>
    <property type="project" value="InterPro"/>
</dbReference>
<dbReference type="KEGG" id="hau:Haur_3954"/>
<dbReference type="GO" id="GO:0051301">
    <property type="term" value="P:cell division"/>
    <property type="evidence" value="ECO:0007669"/>
    <property type="project" value="UniProtKB-KW"/>
</dbReference>
<evidence type="ECO:0000313" key="3">
    <source>
        <dbReference type="Proteomes" id="UP000000787"/>
    </source>
</evidence>